<organism evidence="5 6">
    <name type="scientific">Mesosutterella porci</name>
    <dbReference type="NCBI Taxonomy" id="2915351"/>
    <lineage>
        <taxon>Bacteria</taxon>
        <taxon>Pseudomonadati</taxon>
        <taxon>Pseudomonadota</taxon>
        <taxon>Betaproteobacteria</taxon>
        <taxon>Burkholderiales</taxon>
        <taxon>Sutterellaceae</taxon>
        <taxon>Mesosutterella</taxon>
    </lineage>
</organism>
<feature type="signal peptide" evidence="3">
    <location>
        <begin position="1"/>
        <end position="28"/>
    </location>
</feature>
<dbReference type="SUPFAM" id="SSF51905">
    <property type="entry name" value="FAD/NAD(P)-binding domain"/>
    <property type="match status" value="1"/>
</dbReference>
<dbReference type="EMBL" id="JAKNCT010000010">
    <property type="protein sequence ID" value="MCG5031525.1"/>
    <property type="molecule type" value="Genomic_DNA"/>
</dbReference>
<dbReference type="InterPro" id="IPR003953">
    <property type="entry name" value="FAD-dep_OxRdtase_2_FAD-bd"/>
</dbReference>
<dbReference type="InterPro" id="IPR036188">
    <property type="entry name" value="FAD/NAD-bd_sf"/>
</dbReference>
<keyword evidence="2" id="KW-0560">Oxidoreductase</keyword>
<keyword evidence="1" id="KW-0285">Flavoprotein</keyword>
<evidence type="ECO:0000256" key="1">
    <source>
        <dbReference type="ARBA" id="ARBA00022630"/>
    </source>
</evidence>
<accession>A0ABS9MSD7</accession>
<feature type="domain" description="FAD-dependent oxidoreductase 2 FAD-binding" evidence="4">
    <location>
        <begin position="42"/>
        <end position="74"/>
    </location>
</feature>
<feature type="chain" id="PRO_5046116557" evidence="3">
    <location>
        <begin position="29"/>
        <end position="86"/>
    </location>
</feature>
<evidence type="ECO:0000313" key="5">
    <source>
        <dbReference type="EMBL" id="MCG5031525.1"/>
    </source>
</evidence>
<dbReference type="Gene3D" id="3.50.50.60">
    <property type="entry name" value="FAD/NAD(P)-binding domain"/>
    <property type="match status" value="1"/>
</dbReference>
<name>A0ABS9MSD7_9BURK</name>
<sequence>MTVDLSRRAAFKAAAASALAIPAASSVAKPLDESIKWDRETDALVIGFGGAGACAAIAAHDSGARVLIVEKMRRKAATRRLPPAAS</sequence>
<evidence type="ECO:0000256" key="3">
    <source>
        <dbReference type="SAM" id="SignalP"/>
    </source>
</evidence>
<dbReference type="InterPro" id="IPR006311">
    <property type="entry name" value="TAT_signal"/>
</dbReference>
<keyword evidence="6" id="KW-1185">Reference proteome</keyword>
<dbReference type="Pfam" id="PF00890">
    <property type="entry name" value="FAD_binding_2"/>
    <property type="match status" value="1"/>
</dbReference>
<dbReference type="PROSITE" id="PS51318">
    <property type="entry name" value="TAT"/>
    <property type="match status" value="1"/>
</dbReference>
<keyword evidence="3" id="KW-0732">Signal</keyword>
<evidence type="ECO:0000313" key="6">
    <source>
        <dbReference type="Proteomes" id="UP001297600"/>
    </source>
</evidence>
<reference evidence="5 6" key="1">
    <citation type="submission" date="2022-02" db="EMBL/GenBank/DDBJ databases">
        <title>Mesosutterella porci, a novel member of the family Sutterellaceae from pig feces.</title>
        <authorList>
            <person name="Wylensek D."/>
            <person name="Clavel T."/>
        </authorList>
    </citation>
    <scope>NUCLEOTIDE SEQUENCE [LARGE SCALE GENOMIC DNA]</scope>
    <source>
        <strain evidence="6">oilRF-744-wt-GAM-9</strain>
    </source>
</reference>
<evidence type="ECO:0000256" key="2">
    <source>
        <dbReference type="ARBA" id="ARBA00023002"/>
    </source>
</evidence>
<protein>
    <submittedName>
        <fullName evidence="5">FAD-binding protein</fullName>
    </submittedName>
</protein>
<dbReference type="Proteomes" id="UP001297600">
    <property type="component" value="Unassembled WGS sequence"/>
</dbReference>
<evidence type="ECO:0000259" key="4">
    <source>
        <dbReference type="Pfam" id="PF00890"/>
    </source>
</evidence>
<gene>
    <name evidence="5" type="ORF">MAF45_08730</name>
</gene>
<comment type="caution">
    <text evidence="5">The sequence shown here is derived from an EMBL/GenBank/DDBJ whole genome shotgun (WGS) entry which is preliminary data.</text>
</comment>
<proteinExistence type="predicted"/>